<organism evidence="3 4">
    <name type="scientific">Bacteroides caecimuris</name>
    <dbReference type="NCBI Taxonomy" id="1796613"/>
    <lineage>
        <taxon>Bacteria</taxon>
        <taxon>Pseudomonadati</taxon>
        <taxon>Bacteroidota</taxon>
        <taxon>Bacteroidia</taxon>
        <taxon>Bacteroidales</taxon>
        <taxon>Bacteroidaceae</taxon>
        <taxon>Bacteroides</taxon>
    </lineage>
</organism>
<dbReference type="InterPro" id="IPR001173">
    <property type="entry name" value="Glyco_trans_2-like"/>
</dbReference>
<keyword evidence="1" id="KW-0812">Transmembrane</keyword>
<evidence type="ECO:0000313" key="3">
    <source>
        <dbReference type="EMBL" id="ANU58016.1"/>
    </source>
</evidence>
<evidence type="ECO:0000256" key="1">
    <source>
        <dbReference type="SAM" id="Phobius"/>
    </source>
</evidence>
<dbReference type="GO" id="GO:0016758">
    <property type="term" value="F:hexosyltransferase activity"/>
    <property type="evidence" value="ECO:0007669"/>
    <property type="project" value="UniProtKB-ARBA"/>
</dbReference>
<dbReference type="EMBL" id="CP015401">
    <property type="protein sequence ID" value="ANU58016.1"/>
    <property type="molecule type" value="Genomic_DNA"/>
</dbReference>
<dbReference type="PANTHER" id="PTHR22916:SF3">
    <property type="entry name" value="UDP-GLCNAC:BETAGAL BETA-1,3-N-ACETYLGLUCOSAMINYLTRANSFERASE-LIKE PROTEIN 1"/>
    <property type="match status" value="1"/>
</dbReference>
<sequence length="325" mass="36677">MSKGVSVIVCCYNSAWIIERCLNALLKQKLNNSIAWEIIVVNNASTDGTDVIANRLLNNASIPHKVINEPKQGLVHARKRGVEEAQYSYIQFCDDDNLLCDTYIEQMFEMMESNPLLGACGGMGVAEFQGIPHHFVKKHLPIYAIGPQKGETYLYGAGLCVRASLLKEIYDSHYVLLLTGRCGNRLLAGDDSEITKLILLRHCVLAATEKVTFVHVLSEKRLSYKYLVSMSKGFGLSVPVLMAYDFAINEKKSIIYHYISYIKILIKLCLNVCLMLFQNERIVTVYYFISAIKGYHFWTIRRLHSVVMSSLNLKSASKKSLSSQK</sequence>
<dbReference type="RefSeq" id="WP_065538947.1">
    <property type="nucleotide sequence ID" value="NZ_CAQPWQ010000075.1"/>
</dbReference>
<dbReference type="InterPro" id="IPR029044">
    <property type="entry name" value="Nucleotide-diphossugar_trans"/>
</dbReference>
<proteinExistence type="predicted"/>
<reference evidence="4" key="1">
    <citation type="submission" date="2016-04" db="EMBL/GenBank/DDBJ databases">
        <title>Complete Genome Sequences of Twelve Strains of a Stable Defined Moderately Diverse Mouse Microbiota 2 (sDMDMm2).</title>
        <authorList>
            <person name="Uchimura Y."/>
            <person name="Wyss M."/>
            <person name="Brugiroux S."/>
            <person name="Limenitakis J.P."/>
            <person name="Stecher B."/>
            <person name="McCoy K.D."/>
            <person name="Macpherson A.J."/>
        </authorList>
    </citation>
    <scope>NUCLEOTIDE SEQUENCE [LARGE SCALE GENOMIC DNA]</scope>
    <source>
        <strain evidence="4">I48</strain>
    </source>
</reference>
<dbReference type="OrthoDB" id="1016922at2"/>
<dbReference type="PANTHER" id="PTHR22916">
    <property type="entry name" value="GLYCOSYLTRANSFERASE"/>
    <property type="match status" value="1"/>
</dbReference>
<accession>A0A1C7H215</accession>
<dbReference type="KEGG" id="bcae:A4V03_10950"/>
<feature type="transmembrane region" description="Helical" evidence="1">
    <location>
        <begin position="226"/>
        <end position="246"/>
    </location>
</feature>
<evidence type="ECO:0000259" key="2">
    <source>
        <dbReference type="Pfam" id="PF00535"/>
    </source>
</evidence>
<evidence type="ECO:0000313" key="4">
    <source>
        <dbReference type="Proteomes" id="UP000092631"/>
    </source>
</evidence>
<protein>
    <recommendedName>
        <fullName evidence="2">Glycosyltransferase 2-like domain-containing protein</fullName>
    </recommendedName>
</protein>
<feature type="domain" description="Glycosyltransferase 2-like" evidence="2">
    <location>
        <begin position="6"/>
        <end position="125"/>
    </location>
</feature>
<feature type="transmembrane region" description="Helical" evidence="1">
    <location>
        <begin position="258"/>
        <end position="277"/>
    </location>
</feature>
<dbReference type="SUPFAM" id="SSF53448">
    <property type="entry name" value="Nucleotide-diphospho-sugar transferases"/>
    <property type="match status" value="1"/>
</dbReference>
<dbReference type="Gene3D" id="3.90.550.10">
    <property type="entry name" value="Spore Coat Polysaccharide Biosynthesis Protein SpsA, Chain A"/>
    <property type="match status" value="1"/>
</dbReference>
<dbReference type="Pfam" id="PF00535">
    <property type="entry name" value="Glycos_transf_2"/>
    <property type="match status" value="1"/>
</dbReference>
<dbReference type="AlphaFoldDB" id="A0A1C7H215"/>
<name>A0A1C7H215_9BACE</name>
<dbReference type="GeneID" id="82187660"/>
<gene>
    <name evidence="3" type="ORF">A4V03_10950</name>
</gene>
<dbReference type="Proteomes" id="UP000092631">
    <property type="component" value="Chromosome"/>
</dbReference>
<dbReference type="CDD" id="cd00761">
    <property type="entry name" value="Glyco_tranf_GTA_type"/>
    <property type="match status" value="1"/>
</dbReference>
<keyword evidence="1" id="KW-1133">Transmembrane helix</keyword>
<feature type="transmembrane region" description="Helical" evidence="1">
    <location>
        <begin position="283"/>
        <end position="300"/>
    </location>
</feature>
<keyword evidence="1" id="KW-0472">Membrane</keyword>
<keyword evidence="4" id="KW-1185">Reference proteome</keyword>